<accession>A0A5D3C765</accession>
<evidence type="ECO:0000313" key="2">
    <source>
        <dbReference type="Proteomes" id="UP000321947"/>
    </source>
</evidence>
<evidence type="ECO:0000313" key="1">
    <source>
        <dbReference type="EMBL" id="TYK07731.1"/>
    </source>
</evidence>
<dbReference type="PANTHER" id="PTHR33018:SF34">
    <property type="entry name" value="OS02G0472350 PROTEIN"/>
    <property type="match status" value="1"/>
</dbReference>
<protein>
    <submittedName>
        <fullName evidence="1">Plant transposase</fullName>
    </submittedName>
</protein>
<dbReference type="PANTHER" id="PTHR33018">
    <property type="entry name" value="OS10G0338966 PROTEIN-RELATED"/>
    <property type="match status" value="1"/>
</dbReference>
<dbReference type="AlphaFoldDB" id="A0A5D3C765"/>
<proteinExistence type="predicted"/>
<organism evidence="1 2">
    <name type="scientific">Cucumis melo var. makuwa</name>
    <name type="common">Oriental melon</name>
    <dbReference type="NCBI Taxonomy" id="1194695"/>
    <lineage>
        <taxon>Eukaryota</taxon>
        <taxon>Viridiplantae</taxon>
        <taxon>Streptophyta</taxon>
        <taxon>Embryophyta</taxon>
        <taxon>Tracheophyta</taxon>
        <taxon>Spermatophyta</taxon>
        <taxon>Magnoliopsida</taxon>
        <taxon>eudicotyledons</taxon>
        <taxon>Gunneridae</taxon>
        <taxon>Pentapetalae</taxon>
        <taxon>rosids</taxon>
        <taxon>fabids</taxon>
        <taxon>Cucurbitales</taxon>
        <taxon>Cucurbitaceae</taxon>
        <taxon>Benincaseae</taxon>
        <taxon>Cucumis</taxon>
    </lineage>
</organism>
<dbReference type="EMBL" id="SSTD01013124">
    <property type="protein sequence ID" value="TYK07731.1"/>
    <property type="molecule type" value="Genomic_DNA"/>
</dbReference>
<comment type="caution">
    <text evidence="1">The sequence shown here is derived from an EMBL/GenBank/DDBJ whole genome shotgun (WGS) entry which is preliminary data.</text>
</comment>
<dbReference type="Proteomes" id="UP000321947">
    <property type="component" value="Unassembled WGS sequence"/>
</dbReference>
<name>A0A5D3C765_CUCMM</name>
<gene>
    <name evidence="1" type="ORF">E5676_scaffold105G001660</name>
</gene>
<reference evidence="1 2" key="1">
    <citation type="submission" date="2019-08" db="EMBL/GenBank/DDBJ databases">
        <title>Draft genome sequences of two oriental melons (Cucumis melo L. var makuwa).</title>
        <authorList>
            <person name="Kwon S.-Y."/>
        </authorList>
    </citation>
    <scope>NUCLEOTIDE SEQUENCE [LARGE SCALE GENOMIC DNA]</scope>
    <source>
        <strain evidence="2">cv. Chang Bougi</strain>
        <tissue evidence="1">Leaf</tissue>
    </source>
</reference>
<sequence>MGRLWRVGNSRMVKKIQSTSNYEELSKMKPSNIQSTQYWMDFVKEKKIARFKAESAKFKSMKKRQLPHTCSRKGYARLAEDMERINEIENEGINISSKDVANDVISKVLGPDRGHIRAFGFGVTTSNFSLLSQKDDHYAKLEEKCEKMEGNGSDQLSNATNDQVVNNVATNPIGTSPLSINNNNTLRKCTLLDCGGTGEVVAEGRWSSNDPNVTVHHVPLGPHAVKVWVDLPKKSDAFLWRPNSEMTYTEDAVGSTVA</sequence>